<name>A0A454CX32_VIBHA</name>
<evidence type="ECO:0000313" key="1">
    <source>
        <dbReference type="EMBL" id="EKM30962.1"/>
    </source>
</evidence>
<sequence>MLINADIMTGAIAFLFYIRQ</sequence>
<protein>
    <submittedName>
        <fullName evidence="1">Uncharacterized protein</fullName>
    </submittedName>
</protein>
<proteinExistence type="predicted"/>
<evidence type="ECO:0000313" key="2">
    <source>
        <dbReference type="Proteomes" id="UP000008367"/>
    </source>
</evidence>
<dbReference type="Proteomes" id="UP000008367">
    <property type="component" value="Unassembled WGS sequence"/>
</dbReference>
<organism evidence="1 2">
    <name type="scientific">Vibrio harveyi</name>
    <name type="common">Beneckea harveyi</name>
    <dbReference type="NCBI Taxonomy" id="669"/>
    <lineage>
        <taxon>Bacteria</taxon>
        <taxon>Pseudomonadati</taxon>
        <taxon>Pseudomonadota</taxon>
        <taxon>Gammaproteobacteria</taxon>
        <taxon>Vibrionales</taxon>
        <taxon>Vibrionaceae</taxon>
        <taxon>Vibrio</taxon>
    </lineage>
</organism>
<dbReference type="AlphaFoldDB" id="A0A454CX32"/>
<gene>
    <name evidence="1" type="ORF">VCHENC02_3344A</name>
</gene>
<accession>A0A454CX32</accession>
<feature type="non-terminal residue" evidence="1">
    <location>
        <position position="20"/>
    </location>
</feature>
<comment type="caution">
    <text evidence="1">The sequence shown here is derived from an EMBL/GenBank/DDBJ whole genome shotgun (WGS) entry which is preliminary data.</text>
</comment>
<reference evidence="1 2" key="1">
    <citation type="submission" date="2012-10" db="EMBL/GenBank/DDBJ databases">
        <title>Genome sequence of Vibrio Cholerae HENC-02.</title>
        <authorList>
            <person name="Eppinger M."/>
            <person name="Hasan N.A."/>
            <person name="Sengamalay N."/>
            <person name="Hine E."/>
            <person name="Su Q."/>
            <person name="Daugherty S.C."/>
            <person name="Young S."/>
            <person name="Sadzewicz L."/>
            <person name="Tallon L."/>
            <person name="Cebula T.A."/>
            <person name="Ravel J."/>
            <person name="Colwell R.R."/>
        </authorList>
    </citation>
    <scope>NUCLEOTIDE SEQUENCE [LARGE SCALE GENOMIC DNA]</scope>
    <source>
        <strain evidence="1 2">HENC-02</strain>
    </source>
</reference>
<dbReference type="EMBL" id="AJSR01001416">
    <property type="protein sequence ID" value="EKM30962.1"/>
    <property type="molecule type" value="Genomic_DNA"/>
</dbReference>